<dbReference type="EMBL" id="DRMH01000124">
    <property type="protein sequence ID" value="HFC98582.1"/>
    <property type="molecule type" value="Genomic_DNA"/>
</dbReference>
<keyword evidence="2" id="KW-0540">Nuclease</keyword>
<dbReference type="PANTHER" id="PTHR38462:SF1">
    <property type="entry name" value="YPRB RIBONUCLEASE H-LIKE DOMAIN-CONTAINING PROTEIN"/>
    <property type="match status" value="1"/>
</dbReference>
<reference evidence="2" key="1">
    <citation type="journal article" date="2020" name="mSystems">
        <title>Genome- and Community-Level Interaction Insights into Carbon Utilization and Element Cycling Functions of Hydrothermarchaeota in Hydrothermal Sediment.</title>
        <authorList>
            <person name="Zhou Z."/>
            <person name="Liu Y."/>
            <person name="Xu W."/>
            <person name="Pan J."/>
            <person name="Luo Z.H."/>
            <person name="Li M."/>
        </authorList>
    </citation>
    <scope>NUCLEOTIDE SEQUENCE [LARGE SCALE GENOMIC DNA]</scope>
    <source>
        <strain evidence="2">HyVt-483</strain>
    </source>
</reference>
<evidence type="ECO:0000259" key="1">
    <source>
        <dbReference type="Pfam" id="PF13482"/>
    </source>
</evidence>
<organism evidence="2">
    <name type="scientific">Thermosulfurimonas dismutans</name>
    <dbReference type="NCBI Taxonomy" id="999894"/>
    <lineage>
        <taxon>Bacteria</taxon>
        <taxon>Pseudomonadati</taxon>
        <taxon>Thermodesulfobacteriota</taxon>
        <taxon>Thermodesulfobacteria</taxon>
        <taxon>Thermodesulfobacteriales</taxon>
        <taxon>Thermodesulfobacteriaceae</taxon>
        <taxon>Thermosulfurimonas</taxon>
    </lineage>
</organism>
<dbReference type="InterPro" id="IPR012337">
    <property type="entry name" value="RNaseH-like_sf"/>
</dbReference>
<dbReference type="Proteomes" id="UP000886043">
    <property type="component" value="Unassembled WGS sequence"/>
</dbReference>
<dbReference type="PANTHER" id="PTHR38462">
    <property type="entry name" value="EXONUCLEASE-LIKE PROTEIN"/>
    <property type="match status" value="1"/>
</dbReference>
<comment type="caution">
    <text evidence="2">The sequence shown here is derived from an EMBL/GenBank/DDBJ whole genome shotgun (WGS) entry which is preliminary data.</text>
</comment>
<keyword evidence="2" id="KW-0378">Hydrolase</keyword>
<feature type="domain" description="YprB ribonuclease H-like" evidence="1">
    <location>
        <begin position="16"/>
        <end position="129"/>
    </location>
</feature>
<dbReference type="AlphaFoldDB" id="A0A7C3GTY7"/>
<dbReference type="InterPro" id="IPR038720">
    <property type="entry name" value="YprB_RNase_H-like_dom"/>
</dbReference>
<proteinExistence type="predicted"/>
<name>A0A7C3GTY7_9BACT</name>
<sequence length="146" mass="16973">GTMVERRYRAFVAGFNLEKGVSYLARFPVWVTFGGTRFDLPFLRARFPELSTPLLHLDLCQIYRHLGYRGGLKKLEVLFGLSRRTQGLSGYDAVKLWQRWVQRRDRRALRTLLLYNREDVTNLWFLLKKACALFRQGELGEAACGG</sequence>
<evidence type="ECO:0000313" key="2">
    <source>
        <dbReference type="EMBL" id="HFC98582.1"/>
    </source>
</evidence>
<protein>
    <submittedName>
        <fullName evidence="2">Exonuclease</fullName>
    </submittedName>
</protein>
<keyword evidence="2" id="KW-0269">Exonuclease</keyword>
<dbReference type="GO" id="GO:0004527">
    <property type="term" value="F:exonuclease activity"/>
    <property type="evidence" value="ECO:0007669"/>
    <property type="project" value="UniProtKB-KW"/>
</dbReference>
<dbReference type="Pfam" id="PF13482">
    <property type="entry name" value="RNase_H_2"/>
    <property type="match status" value="1"/>
</dbReference>
<dbReference type="SUPFAM" id="SSF53098">
    <property type="entry name" value="Ribonuclease H-like"/>
    <property type="match status" value="1"/>
</dbReference>
<gene>
    <name evidence="2" type="ORF">ENJ40_09055</name>
</gene>
<feature type="non-terminal residue" evidence="2">
    <location>
        <position position="1"/>
    </location>
</feature>
<accession>A0A7C3GTY7</accession>